<dbReference type="OrthoDB" id="3543791at2"/>
<feature type="transmembrane region" description="Helical" evidence="1">
    <location>
        <begin position="6"/>
        <end position="24"/>
    </location>
</feature>
<feature type="transmembrane region" description="Helical" evidence="1">
    <location>
        <begin position="65"/>
        <end position="84"/>
    </location>
</feature>
<accession>A0A4U3LSR1</accession>
<evidence type="ECO:0000256" key="1">
    <source>
        <dbReference type="SAM" id="Phobius"/>
    </source>
</evidence>
<dbReference type="AlphaFoldDB" id="A0A4U3LSR1"/>
<comment type="caution">
    <text evidence="2">The sequence shown here is derived from an EMBL/GenBank/DDBJ whole genome shotgun (WGS) entry which is preliminary data.</text>
</comment>
<dbReference type="RefSeq" id="WP_137251675.1">
    <property type="nucleotide sequence ID" value="NZ_SZQA01000066.1"/>
</dbReference>
<reference evidence="2 3" key="1">
    <citation type="submission" date="2019-04" db="EMBL/GenBank/DDBJ databases">
        <title>Herbidospora sp. NEAU-GS14.nov., a novel actinomycete isolated from soil.</title>
        <authorList>
            <person name="Han L."/>
        </authorList>
    </citation>
    <scope>NUCLEOTIDE SEQUENCE [LARGE SCALE GENOMIC DNA]</scope>
    <source>
        <strain evidence="2 3">NEAU-GS14</strain>
    </source>
</reference>
<dbReference type="Pfam" id="PF11345">
    <property type="entry name" value="DUF3147"/>
    <property type="match status" value="1"/>
</dbReference>
<name>A0A4U3LSR1_9ACTN</name>
<proteinExistence type="predicted"/>
<evidence type="ECO:0000313" key="3">
    <source>
        <dbReference type="Proteomes" id="UP000308705"/>
    </source>
</evidence>
<dbReference type="Proteomes" id="UP000308705">
    <property type="component" value="Unassembled WGS sequence"/>
</dbReference>
<dbReference type="EMBL" id="SZQA01000066">
    <property type="protein sequence ID" value="TKK78820.1"/>
    <property type="molecule type" value="Genomic_DNA"/>
</dbReference>
<keyword evidence="3" id="KW-1185">Reference proteome</keyword>
<organism evidence="2 3">
    <name type="scientific">Herbidospora galbida</name>
    <dbReference type="NCBI Taxonomy" id="2575442"/>
    <lineage>
        <taxon>Bacteria</taxon>
        <taxon>Bacillati</taxon>
        <taxon>Actinomycetota</taxon>
        <taxon>Actinomycetes</taxon>
        <taxon>Streptosporangiales</taxon>
        <taxon>Streptosporangiaceae</taxon>
        <taxon>Herbidospora</taxon>
    </lineage>
</organism>
<keyword evidence="1" id="KW-1133">Transmembrane helix</keyword>
<feature type="transmembrane region" description="Helical" evidence="1">
    <location>
        <begin position="96"/>
        <end position="112"/>
    </location>
</feature>
<sequence length="113" mass="11493">MDDVWLIVARGVFGGVLVMCFALLGEATSPKRFAGIFAAAPAVAIGGMVITALSDGRRELAESGLGMVAGGVALVAYCALAVPLVRRFGALKGSTGALVLWAAVAWLGWTVIS</sequence>
<evidence type="ECO:0000313" key="2">
    <source>
        <dbReference type="EMBL" id="TKK78820.1"/>
    </source>
</evidence>
<gene>
    <name evidence="2" type="ORF">FDA94_36945</name>
</gene>
<feature type="transmembrane region" description="Helical" evidence="1">
    <location>
        <begin position="33"/>
        <end position="53"/>
    </location>
</feature>
<keyword evidence="1" id="KW-0472">Membrane</keyword>
<keyword evidence="1" id="KW-0812">Transmembrane</keyword>
<dbReference type="InterPro" id="IPR021493">
    <property type="entry name" value="DUF3147"/>
</dbReference>
<protein>
    <submittedName>
        <fullName evidence="2">DUF3147 family protein</fullName>
    </submittedName>
</protein>